<dbReference type="PROSITE" id="PS50011">
    <property type="entry name" value="PROTEIN_KINASE_DOM"/>
    <property type="match status" value="1"/>
</dbReference>
<evidence type="ECO:0000256" key="10">
    <source>
        <dbReference type="ARBA" id="ARBA00022777"/>
    </source>
</evidence>
<dbReference type="FunFam" id="3.80.10.10:FF:000542">
    <property type="entry name" value="Leucine-rich repeat protein kinase family protein"/>
    <property type="match status" value="1"/>
</dbReference>
<dbReference type="InterPro" id="IPR032675">
    <property type="entry name" value="LRR_dom_sf"/>
</dbReference>
<protein>
    <recommendedName>
        <fullName evidence="2">non-specific serine/threonine protein kinase</fullName>
        <ecNumber evidence="2">2.7.11.1</ecNumber>
    </recommendedName>
</protein>
<dbReference type="PROSITE" id="PS00108">
    <property type="entry name" value="PROTEIN_KINASE_ST"/>
    <property type="match status" value="1"/>
</dbReference>
<evidence type="ECO:0000256" key="7">
    <source>
        <dbReference type="ARBA" id="ARBA00022729"/>
    </source>
</evidence>
<evidence type="ECO:0000256" key="6">
    <source>
        <dbReference type="ARBA" id="ARBA00022692"/>
    </source>
</evidence>
<dbReference type="InterPro" id="IPR001245">
    <property type="entry name" value="Ser-Thr/Tyr_kinase_cat_dom"/>
</dbReference>
<keyword evidence="21" id="KW-1185">Reference proteome</keyword>
<dbReference type="GO" id="GO:0004674">
    <property type="term" value="F:protein serine/threonine kinase activity"/>
    <property type="evidence" value="ECO:0007669"/>
    <property type="project" value="UniProtKB-KW"/>
</dbReference>
<gene>
    <name evidence="20" type="ORF">Cgig2_021105</name>
</gene>
<evidence type="ECO:0000256" key="8">
    <source>
        <dbReference type="ARBA" id="ARBA00022737"/>
    </source>
</evidence>
<evidence type="ECO:0000256" key="13">
    <source>
        <dbReference type="ARBA" id="ARBA00023136"/>
    </source>
</evidence>
<dbReference type="SMART" id="SM00220">
    <property type="entry name" value="S_TKc"/>
    <property type="match status" value="1"/>
</dbReference>
<dbReference type="InterPro" id="IPR001611">
    <property type="entry name" value="Leu-rich_rpt"/>
</dbReference>
<dbReference type="OrthoDB" id="2015206at2759"/>
<keyword evidence="4" id="KW-0433">Leucine-rich repeat</keyword>
<dbReference type="Gene3D" id="3.30.200.20">
    <property type="entry name" value="Phosphorylase Kinase, domain 1"/>
    <property type="match status" value="1"/>
</dbReference>
<dbReference type="InterPro" id="IPR011009">
    <property type="entry name" value="Kinase-like_dom_sf"/>
</dbReference>
<dbReference type="SUPFAM" id="SSF52058">
    <property type="entry name" value="L domain-like"/>
    <property type="match status" value="1"/>
</dbReference>
<keyword evidence="12 18" id="KW-1133">Transmembrane helix</keyword>
<dbReference type="FunFam" id="3.80.10.10:FF:000363">
    <property type="entry name" value="Leucine-rich repeat family protein"/>
    <property type="match status" value="1"/>
</dbReference>
<dbReference type="AlphaFoldDB" id="A0A9Q1GM84"/>
<reference evidence="20" key="1">
    <citation type="submission" date="2022-04" db="EMBL/GenBank/DDBJ databases">
        <title>Carnegiea gigantea Genome sequencing and assembly v2.</title>
        <authorList>
            <person name="Copetti D."/>
            <person name="Sanderson M.J."/>
            <person name="Burquez A."/>
            <person name="Wojciechowski M.F."/>
        </authorList>
    </citation>
    <scope>NUCLEOTIDE SEQUENCE</scope>
    <source>
        <strain evidence="20">SGP5-SGP5p</strain>
        <tissue evidence="20">Aerial part</tissue>
    </source>
</reference>
<dbReference type="InterPro" id="IPR017441">
    <property type="entry name" value="Protein_kinase_ATP_BS"/>
</dbReference>
<proteinExistence type="predicted"/>
<dbReference type="InterPro" id="IPR008271">
    <property type="entry name" value="Ser/Thr_kinase_AS"/>
</dbReference>
<dbReference type="Pfam" id="PF07714">
    <property type="entry name" value="PK_Tyr_Ser-Thr"/>
    <property type="match status" value="1"/>
</dbReference>
<dbReference type="PROSITE" id="PS00107">
    <property type="entry name" value="PROTEIN_KINASE_ATP"/>
    <property type="match status" value="1"/>
</dbReference>
<dbReference type="Pfam" id="PF00560">
    <property type="entry name" value="LRR_1"/>
    <property type="match status" value="3"/>
</dbReference>
<evidence type="ECO:0000256" key="11">
    <source>
        <dbReference type="ARBA" id="ARBA00022840"/>
    </source>
</evidence>
<evidence type="ECO:0000313" key="20">
    <source>
        <dbReference type="EMBL" id="KAJ8421756.1"/>
    </source>
</evidence>
<dbReference type="InterPro" id="IPR000719">
    <property type="entry name" value="Prot_kinase_dom"/>
</dbReference>
<dbReference type="Proteomes" id="UP001153076">
    <property type="component" value="Unassembled WGS sequence"/>
</dbReference>
<dbReference type="GO" id="GO:0016020">
    <property type="term" value="C:membrane"/>
    <property type="evidence" value="ECO:0007669"/>
    <property type="project" value="UniProtKB-SubCell"/>
</dbReference>
<dbReference type="CDD" id="cd14066">
    <property type="entry name" value="STKc_IRAK"/>
    <property type="match status" value="1"/>
</dbReference>
<keyword evidence="9 17" id="KW-0547">Nucleotide-binding</keyword>
<dbReference type="Gene3D" id="1.10.510.10">
    <property type="entry name" value="Transferase(Phosphotransferase) domain 1"/>
    <property type="match status" value="1"/>
</dbReference>
<comment type="subcellular location">
    <subcellularLocation>
        <location evidence="1">Membrane</location>
        <topology evidence="1">Single-pass membrane protein</topology>
    </subcellularLocation>
</comment>
<feature type="domain" description="Protein kinase" evidence="19">
    <location>
        <begin position="652"/>
        <end position="934"/>
    </location>
</feature>
<dbReference type="SUPFAM" id="SSF56112">
    <property type="entry name" value="Protein kinase-like (PK-like)"/>
    <property type="match status" value="1"/>
</dbReference>
<sequence>MDPVKQIEDFSSQSPTTDRGRRHRLFTISSVAFVKPLNSWNPQHFLSSKHQLLQETAFVALTSLRALWQNVPPSWNGFGDPCGDHWDGVVCAGSRVTAITLSGIGLIGTLSGDIQGLSELRILDLSYNKGLTGSLPPAIGSLSKLTSLIVVGCSFNGELPSTLGSLSQLVFLSLNSNSFSGGIPNSIGKLSNLYWLDLAENKLTGTLPVSNGSTPGLDMLVHTKHFHFGRNQLSGPIPQQLLNENMTLIHLLLDNNQLTGSIPPTVGLVQTLEVVRLDWNSLSGYVPSNVSNLTSVTDLLLSNNQLTGSLPDLTGMSLLSYLDLSNNTFDASDFPSSLPSLPSLTTLVMESTKIQGTVPVELFSLPQLQTLILKKNRLNGTLNLGTSHGSQLQLVDLQNNNISAYTIKPGDSDTITTQSYCILPQQSNPSYTTPQNCAPVACNPNEISSPNCKCAFPYSGTLVFRAPQFSNLQNFTYYGALEQKLMSSFHSSHVPVDSVSLSNVSRSPLNYLEMNLEIFPLGQDHFNRTTIIAIGFILSNQTFKPPPYYGPFYFISDGYAHYADEPTSSRRKKLGIAAIIGIAVGVVVLLMILLSAMAIICCRKKGPKRSANLPGLTSETSWISAGTSSNNVQFNASRIFSLAEVKKMTNDFSEVNVIGTGAFGKVYRGTLTNGQLIAVKKGDQGSVQGGLEFKTEIELLSRVHHKNLVSLLGFCLERGEQILLYEYVANGTLQESLSGKSGIRLDWRRRIKVGLGVAKGLAYLHELANPPIIHRDIKSNNILLDENLNAKVSDFGLSKPLIDVGKGHITTEVKGTMGYLDPEYYMTQKLNEKSDVYSFGVLMLELITGRSPIDRGRYVVREVRNATNRTQDLYGLREYLDPAIGLATALKGFEKYVDLALRCVEELGDDRPVMGEVVKQLEDVMEMAGLNPYTDSSGGSATFGLRSSCPLYDDMSLYSHSGALAR</sequence>
<keyword evidence="5" id="KW-0808">Transferase</keyword>
<keyword evidence="3" id="KW-0723">Serine/threonine-protein kinase</keyword>
<keyword evidence="8" id="KW-0677">Repeat</keyword>
<evidence type="ECO:0000256" key="17">
    <source>
        <dbReference type="PROSITE-ProRule" id="PRU10141"/>
    </source>
</evidence>
<evidence type="ECO:0000256" key="1">
    <source>
        <dbReference type="ARBA" id="ARBA00004167"/>
    </source>
</evidence>
<dbReference type="EMBL" id="JAKOGI010002554">
    <property type="protein sequence ID" value="KAJ8421756.1"/>
    <property type="molecule type" value="Genomic_DNA"/>
</dbReference>
<comment type="catalytic activity">
    <reaction evidence="15">
        <text>L-threonyl-[protein] + ATP = O-phospho-L-threonyl-[protein] + ADP + H(+)</text>
        <dbReference type="Rhea" id="RHEA:46608"/>
        <dbReference type="Rhea" id="RHEA-COMP:11060"/>
        <dbReference type="Rhea" id="RHEA-COMP:11605"/>
        <dbReference type="ChEBI" id="CHEBI:15378"/>
        <dbReference type="ChEBI" id="CHEBI:30013"/>
        <dbReference type="ChEBI" id="CHEBI:30616"/>
        <dbReference type="ChEBI" id="CHEBI:61977"/>
        <dbReference type="ChEBI" id="CHEBI:456216"/>
        <dbReference type="EC" id="2.7.11.1"/>
    </reaction>
</comment>
<dbReference type="Gene3D" id="3.80.10.10">
    <property type="entry name" value="Ribonuclease Inhibitor"/>
    <property type="match status" value="3"/>
</dbReference>
<organism evidence="20 21">
    <name type="scientific">Carnegiea gigantea</name>
    <dbReference type="NCBI Taxonomy" id="171969"/>
    <lineage>
        <taxon>Eukaryota</taxon>
        <taxon>Viridiplantae</taxon>
        <taxon>Streptophyta</taxon>
        <taxon>Embryophyta</taxon>
        <taxon>Tracheophyta</taxon>
        <taxon>Spermatophyta</taxon>
        <taxon>Magnoliopsida</taxon>
        <taxon>eudicotyledons</taxon>
        <taxon>Gunneridae</taxon>
        <taxon>Pentapetalae</taxon>
        <taxon>Caryophyllales</taxon>
        <taxon>Cactineae</taxon>
        <taxon>Cactaceae</taxon>
        <taxon>Cactoideae</taxon>
        <taxon>Echinocereeae</taxon>
        <taxon>Carnegiea</taxon>
    </lineage>
</organism>
<keyword evidence="11 17" id="KW-0067">ATP-binding</keyword>
<evidence type="ECO:0000256" key="2">
    <source>
        <dbReference type="ARBA" id="ARBA00012513"/>
    </source>
</evidence>
<evidence type="ECO:0000313" key="21">
    <source>
        <dbReference type="Proteomes" id="UP001153076"/>
    </source>
</evidence>
<evidence type="ECO:0000256" key="18">
    <source>
        <dbReference type="SAM" id="Phobius"/>
    </source>
</evidence>
<dbReference type="GO" id="GO:0005524">
    <property type="term" value="F:ATP binding"/>
    <property type="evidence" value="ECO:0007669"/>
    <property type="project" value="UniProtKB-UniRule"/>
</dbReference>
<evidence type="ECO:0000256" key="14">
    <source>
        <dbReference type="ARBA" id="ARBA00023180"/>
    </source>
</evidence>
<dbReference type="FunFam" id="1.10.510.10:FF:000453">
    <property type="entry name" value="LRR receptor-like serine/threonine-protein kinase HSL2"/>
    <property type="match status" value="1"/>
</dbReference>
<evidence type="ECO:0000256" key="5">
    <source>
        <dbReference type="ARBA" id="ARBA00022679"/>
    </source>
</evidence>
<dbReference type="FunFam" id="3.30.200.20:FF:000039">
    <property type="entry name" value="receptor-like protein kinase FERONIA"/>
    <property type="match status" value="1"/>
</dbReference>
<feature type="binding site" evidence="17">
    <location>
        <position position="681"/>
    </location>
    <ligand>
        <name>ATP</name>
        <dbReference type="ChEBI" id="CHEBI:30616"/>
    </ligand>
</feature>
<accession>A0A9Q1GM84</accession>
<comment type="catalytic activity">
    <reaction evidence="16">
        <text>L-seryl-[protein] + ATP = O-phospho-L-seryl-[protein] + ADP + H(+)</text>
        <dbReference type="Rhea" id="RHEA:17989"/>
        <dbReference type="Rhea" id="RHEA-COMP:9863"/>
        <dbReference type="Rhea" id="RHEA-COMP:11604"/>
        <dbReference type="ChEBI" id="CHEBI:15378"/>
        <dbReference type="ChEBI" id="CHEBI:29999"/>
        <dbReference type="ChEBI" id="CHEBI:30616"/>
        <dbReference type="ChEBI" id="CHEBI:83421"/>
        <dbReference type="ChEBI" id="CHEBI:456216"/>
        <dbReference type="EC" id="2.7.11.1"/>
    </reaction>
</comment>
<keyword evidence="7" id="KW-0732">Signal</keyword>
<dbReference type="PANTHER" id="PTHR45974">
    <property type="entry name" value="RECEPTOR-LIKE PROTEIN 55"/>
    <property type="match status" value="1"/>
</dbReference>
<comment type="caution">
    <text evidence="20">The sequence shown here is derived from an EMBL/GenBank/DDBJ whole genome shotgun (WGS) entry which is preliminary data.</text>
</comment>
<dbReference type="PANTHER" id="PTHR45974:SF266">
    <property type="entry name" value="LEUCINE-RICH REPEAT RECEPTOR PROTEIN KINASE HPCA1"/>
    <property type="match status" value="1"/>
</dbReference>
<keyword evidence="10" id="KW-0418">Kinase</keyword>
<feature type="transmembrane region" description="Helical" evidence="18">
    <location>
        <begin position="574"/>
        <end position="600"/>
    </location>
</feature>
<evidence type="ECO:0000256" key="3">
    <source>
        <dbReference type="ARBA" id="ARBA00022527"/>
    </source>
</evidence>
<keyword evidence="13 18" id="KW-0472">Membrane</keyword>
<evidence type="ECO:0000256" key="16">
    <source>
        <dbReference type="ARBA" id="ARBA00048679"/>
    </source>
</evidence>
<evidence type="ECO:0000256" key="12">
    <source>
        <dbReference type="ARBA" id="ARBA00022989"/>
    </source>
</evidence>
<keyword evidence="14" id="KW-0325">Glycoprotein</keyword>
<keyword evidence="6 18" id="KW-0812">Transmembrane</keyword>
<evidence type="ECO:0000256" key="9">
    <source>
        <dbReference type="ARBA" id="ARBA00022741"/>
    </source>
</evidence>
<name>A0A9Q1GM84_9CARY</name>
<evidence type="ECO:0000256" key="4">
    <source>
        <dbReference type="ARBA" id="ARBA00022614"/>
    </source>
</evidence>
<dbReference type="EC" id="2.7.11.1" evidence="2"/>
<evidence type="ECO:0000256" key="15">
    <source>
        <dbReference type="ARBA" id="ARBA00047899"/>
    </source>
</evidence>
<evidence type="ECO:0000259" key="19">
    <source>
        <dbReference type="PROSITE" id="PS50011"/>
    </source>
</evidence>